<sequence length="287" mass="30199">MRLVKAEDLAELLPSRAALDAVHAALAQPPPLPQEVIFSRSVPVPPVPQGVGLPQQAQQPMPIPADPAMIRQVRQLGDQAAAAQARALFMQQQAQQQSQRIPLMASSGQQQSPTPQPMAMGKQVPQIAQMVNSNQQINGMQGNQTPRMNNVPIIGNVPGQMASRPIVSGQMPQIRRMGSSGQIAQMTATANSSSPGNGLPTGMPSLPNGVNNGVTNGISNPIPNPLPNGMNNSPLNLVNMAAAARQGQISPQILQALIQNGNRMPNGAKFPSPMDNNGNGWLKMSSS</sequence>
<keyword evidence="2" id="KW-1185">Reference proteome</keyword>
<dbReference type="Proteomes" id="UP001241377">
    <property type="component" value="Unassembled WGS sequence"/>
</dbReference>
<accession>A0ACC2WSP2</accession>
<protein>
    <submittedName>
        <fullName evidence="1">Uncharacterized protein</fullName>
    </submittedName>
</protein>
<organism evidence="1 2">
    <name type="scientific">Naganishia cerealis</name>
    <dbReference type="NCBI Taxonomy" id="610337"/>
    <lineage>
        <taxon>Eukaryota</taxon>
        <taxon>Fungi</taxon>
        <taxon>Dikarya</taxon>
        <taxon>Basidiomycota</taxon>
        <taxon>Agaricomycotina</taxon>
        <taxon>Tremellomycetes</taxon>
        <taxon>Filobasidiales</taxon>
        <taxon>Filobasidiaceae</taxon>
        <taxon>Naganishia</taxon>
    </lineage>
</organism>
<evidence type="ECO:0000313" key="2">
    <source>
        <dbReference type="Proteomes" id="UP001241377"/>
    </source>
</evidence>
<proteinExistence type="predicted"/>
<name>A0ACC2WSP2_9TREE</name>
<comment type="caution">
    <text evidence="1">The sequence shown here is derived from an EMBL/GenBank/DDBJ whole genome shotgun (WGS) entry which is preliminary data.</text>
</comment>
<reference evidence="1" key="1">
    <citation type="submission" date="2023-04" db="EMBL/GenBank/DDBJ databases">
        <title>Draft Genome sequencing of Naganishia species isolated from polar environments using Oxford Nanopore Technology.</title>
        <authorList>
            <person name="Leo P."/>
            <person name="Venkateswaran K."/>
        </authorList>
    </citation>
    <scope>NUCLEOTIDE SEQUENCE</scope>
    <source>
        <strain evidence="1">MNA-CCFEE 5261</strain>
    </source>
</reference>
<gene>
    <name evidence="1" type="ORF">QFC19_000024</name>
</gene>
<evidence type="ECO:0000313" key="1">
    <source>
        <dbReference type="EMBL" id="KAJ9113831.1"/>
    </source>
</evidence>
<dbReference type="EMBL" id="JASBWR010000001">
    <property type="protein sequence ID" value="KAJ9113831.1"/>
    <property type="molecule type" value="Genomic_DNA"/>
</dbReference>